<evidence type="ECO:0000256" key="1">
    <source>
        <dbReference type="SAM" id="MobiDB-lite"/>
    </source>
</evidence>
<protein>
    <submittedName>
        <fullName evidence="2">Uncharacterized protein</fullName>
    </submittedName>
</protein>
<organism evidence="2 3">
    <name type="scientific">Vermiconidia calcicola</name>
    <dbReference type="NCBI Taxonomy" id="1690605"/>
    <lineage>
        <taxon>Eukaryota</taxon>
        <taxon>Fungi</taxon>
        <taxon>Dikarya</taxon>
        <taxon>Ascomycota</taxon>
        <taxon>Pezizomycotina</taxon>
        <taxon>Dothideomycetes</taxon>
        <taxon>Dothideomycetidae</taxon>
        <taxon>Mycosphaerellales</taxon>
        <taxon>Extremaceae</taxon>
        <taxon>Vermiconidia</taxon>
    </lineage>
</organism>
<accession>A0AAV9PRQ5</accession>
<evidence type="ECO:0000313" key="3">
    <source>
        <dbReference type="Proteomes" id="UP001345827"/>
    </source>
</evidence>
<gene>
    <name evidence="2" type="ORF">LTR25_010391</name>
</gene>
<dbReference type="EMBL" id="JAXLQG010000026">
    <property type="protein sequence ID" value="KAK5528392.1"/>
    <property type="molecule type" value="Genomic_DNA"/>
</dbReference>
<evidence type="ECO:0000313" key="2">
    <source>
        <dbReference type="EMBL" id="KAK5528392.1"/>
    </source>
</evidence>
<dbReference type="InterPro" id="IPR053175">
    <property type="entry name" value="DHMBA_Reg_Transcription_Factor"/>
</dbReference>
<feature type="region of interest" description="Disordered" evidence="1">
    <location>
        <begin position="29"/>
        <end position="70"/>
    </location>
</feature>
<feature type="compositionally biased region" description="Low complexity" evidence="1">
    <location>
        <begin position="51"/>
        <end position="64"/>
    </location>
</feature>
<sequence>MRCPKVGTVCPGYREEQDLVFHNQNTASYAKKGRKPKEHRNRETVVNRLKSSASSTSNASPSSSSDRDSRAVYVDCVRPPSLPPRIVADWNTYIVPVVLHYLSSHTDGPRFYGYLDFLPELYRETGDDAGSCLSLATNAMAKAYVTNLSVSSVNRNGHVQTYGRALKATNSALGDPIERVKDSTIIAVWLLGVHEVRMTYGCRALSM</sequence>
<dbReference type="Proteomes" id="UP001345827">
    <property type="component" value="Unassembled WGS sequence"/>
</dbReference>
<keyword evidence="3" id="KW-1185">Reference proteome</keyword>
<dbReference type="PANTHER" id="PTHR38791">
    <property type="entry name" value="ZN(II)2CYS6 TRANSCRIPTION FACTOR (EUROFUNG)-RELATED-RELATED"/>
    <property type="match status" value="1"/>
</dbReference>
<dbReference type="PANTHER" id="PTHR38791:SF1">
    <property type="entry name" value="TRANSCRIPTION FACTOR, PUTATIVE-RELATED"/>
    <property type="match status" value="1"/>
</dbReference>
<reference evidence="2 3" key="1">
    <citation type="submission" date="2023-06" db="EMBL/GenBank/DDBJ databases">
        <title>Black Yeasts Isolated from many extreme environments.</title>
        <authorList>
            <person name="Coleine C."/>
            <person name="Stajich J.E."/>
            <person name="Selbmann L."/>
        </authorList>
    </citation>
    <scope>NUCLEOTIDE SEQUENCE [LARGE SCALE GENOMIC DNA]</scope>
    <source>
        <strain evidence="2 3">CCFEE 5887</strain>
    </source>
</reference>
<dbReference type="AlphaFoldDB" id="A0AAV9PRQ5"/>
<proteinExistence type="predicted"/>
<name>A0AAV9PRQ5_9PEZI</name>
<comment type="caution">
    <text evidence="2">The sequence shown here is derived from an EMBL/GenBank/DDBJ whole genome shotgun (WGS) entry which is preliminary data.</text>
</comment>